<name>A0ABN1WKN4_9ACTN</name>
<proteinExistence type="predicted"/>
<dbReference type="Proteomes" id="UP001500037">
    <property type="component" value="Unassembled WGS sequence"/>
</dbReference>
<feature type="compositionally biased region" description="Polar residues" evidence="1">
    <location>
        <begin position="21"/>
        <end position="31"/>
    </location>
</feature>
<dbReference type="Pfam" id="PF19721">
    <property type="entry name" value="DUF6215"/>
    <property type="match status" value="1"/>
</dbReference>
<feature type="transmembrane region" description="Helical" evidence="2">
    <location>
        <begin position="47"/>
        <end position="68"/>
    </location>
</feature>
<feature type="region of interest" description="Disordered" evidence="1">
    <location>
        <begin position="1"/>
        <end position="43"/>
    </location>
</feature>
<organism evidence="3 4">
    <name type="scientific">Kitasatospora nipponensis</name>
    <dbReference type="NCBI Taxonomy" id="258049"/>
    <lineage>
        <taxon>Bacteria</taxon>
        <taxon>Bacillati</taxon>
        <taxon>Actinomycetota</taxon>
        <taxon>Actinomycetes</taxon>
        <taxon>Kitasatosporales</taxon>
        <taxon>Streptomycetaceae</taxon>
        <taxon>Kitasatospora</taxon>
    </lineage>
</organism>
<reference evidence="3 4" key="1">
    <citation type="journal article" date="2019" name="Int. J. Syst. Evol. Microbiol.">
        <title>The Global Catalogue of Microorganisms (GCM) 10K type strain sequencing project: providing services to taxonomists for standard genome sequencing and annotation.</title>
        <authorList>
            <consortium name="The Broad Institute Genomics Platform"/>
            <consortium name="The Broad Institute Genome Sequencing Center for Infectious Disease"/>
            <person name="Wu L."/>
            <person name="Ma J."/>
        </authorList>
    </citation>
    <scope>NUCLEOTIDE SEQUENCE [LARGE SCALE GENOMIC DNA]</scope>
    <source>
        <strain evidence="3 4">JCM 13004</strain>
    </source>
</reference>
<dbReference type="InterPro" id="IPR046187">
    <property type="entry name" value="DUF6215"/>
</dbReference>
<comment type="caution">
    <text evidence="3">The sequence shown here is derived from an EMBL/GenBank/DDBJ whole genome shotgun (WGS) entry which is preliminary data.</text>
</comment>
<gene>
    <name evidence="3" type="ORF">GCM10009665_49410</name>
</gene>
<sequence>MTDNLGIADGMSDQGDGMSDRSATSDQSGDQSGDRIADGKGTGGPGVATQIVAAAVLGVIVVAGLWGLRLVGNPQAAAAGKPAVCEKPKDTDAPEYPALCAALNRPDLPTLLGMPTEHVTIATSGGGPMTFADGHKEYDASAEVQLGSVRLRITDNHTMSVKDFAVLSNKPPTPMAVLDHPSAAYTDHTTALYFNAGTNQSRTGTGGVARHLVVAKTPDVDGESFEVAMWREDDGAPDEAALYRIAQAVLPTLQGWVTGP</sequence>
<keyword evidence="2" id="KW-0812">Transmembrane</keyword>
<accession>A0ABN1WKN4</accession>
<keyword evidence="4" id="KW-1185">Reference proteome</keyword>
<keyword evidence="2" id="KW-0472">Membrane</keyword>
<protein>
    <submittedName>
        <fullName evidence="3">Uncharacterized protein</fullName>
    </submittedName>
</protein>
<evidence type="ECO:0000256" key="2">
    <source>
        <dbReference type="SAM" id="Phobius"/>
    </source>
</evidence>
<dbReference type="RefSeq" id="WP_344444156.1">
    <property type="nucleotide sequence ID" value="NZ_BAAALF010000102.1"/>
</dbReference>
<dbReference type="EMBL" id="BAAALF010000102">
    <property type="protein sequence ID" value="GAA1252820.1"/>
    <property type="molecule type" value="Genomic_DNA"/>
</dbReference>
<evidence type="ECO:0000256" key="1">
    <source>
        <dbReference type="SAM" id="MobiDB-lite"/>
    </source>
</evidence>
<evidence type="ECO:0000313" key="3">
    <source>
        <dbReference type="EMBL" id="GAA1252820.1"/>
    </source>
</evidence>
<keyword evidence="2" id="KW-1133">Transmembrane helix</keyword>
<evidence type="ECO:0000313" key="4">
    <source>
        <dbReference type="Proteomes" id="UP001500037"/>
    </source>
</evidence>